<dbReference type="VEuPathDB" id="FungiDB:LELG_04019"/>
<dbReference type="AlphaFoldDB" id="A5E332"/>
<keyword evidence="9" id="KW-1185">Reference proteome</keyword>
<reference evidence="8 9" key="1">
    <citation type="journal article" date="2009" name="Nature">
        <title>Evolution of pathogenicity and sexual reproduction in eight Candida genomes.</title>
        <authorList>
            <person name="Butler G."/>
            <person name="Rasmussen M.D."/>
            <person name="Lin M.F."/>
            <person name="Santos M.A."/>
            <person name="Sakthikumar S."/>
            <person name="Munro C.A."/>
            <person name="Rheinbay E."/>
            <person name="Grabherr M."/>
            <person name="Forche A."/>
            <person name="Reedy J.L."/>
            <person name="Agrafioti I."/>
            <person name="Arnaud M.B."/>
            <person name="Bates S."/>
            <person name="Brown A.J."/>
            <person name="Brunke S."/>
            <person name="Costanzo M.C."/>
            <person name="Fitzpatrick D.A."/>
            <person name="de Groot P.W."/>
            <person name="Harris D."/>
            <person name="Hoyer L.L."/>
            <person name="Hube B."/>
            <person name="Klis F.M."/>
            <person name="Kodira C."/>
            <person name="Lennard N."/>
            <person name="Logue M.E."/>
            <person name="Martin R."/>
            <person name="Neiman A.M."/>
            <person name="Nikolaou E."/>
            <person name="Quail M.A."/>
            <person name="Quinn J."/>
            <person name="Santos M.C."/>
            <person name="Schmitzberger F.F."/>
            <person name="Sherlock G."/>
            <person name="Shah P."/>
            <person name="Silverstein K.A."/>
            <person name="Skrzypek M.S."/>
            <person name="Soll D."/>
            <person name="Staggs R."/>
            <person name="Stansfield I."/>
            <person name="Stumpf M.P."/>
            <person name="Sudbery P.E."/>
            <person name="Srikantha T."/>
            <person name="Zeng Q."/>
            <person name="Berman J."/>
            <person name="Berriman M."/>
            <person name="Heitman J."/>
            <person name="Gow N.A."/>
            <person name="Lorenz M.C."/>
            <person name="Birren B.W."/>
            <person name="Kellis M."/>
            <person name="Cuomo C.A."/>
        </authorList>
    </citation>
    <scope>NUCLEOTIDE SEQUENCE [LARGE SCALE GENOMIC DNA]</scope>
    <source>
        <strain evidence="9">ATCC 11503 / BCRC 21390 / CBS 2605 / JCM 1781 / NBRC 1676 / NRRL YB-4239</strain>
    </source>
</reference>
<keyword evidence="3 6" id="KW-1133">Transmembrane helix</keyword>
<dbReference type="RefSeq" id="XP_001524987.1">
    <property type="nucleotide sequence ID" value="XM_001524937.1"/>
</dbReference>
<evidence type="ECO:0000313" key="8">
    <source>
        <dbReference type="EMBL" id="EDK45840.1"/>
    </source>
</evidence>
<feature type="compositionally biased region" description="Low complexity" evidence="5">
    <location>
        <begin position="231"/>
        <end position="241"/>
    </location>
</feature>
<dbReference type="STRING" id="379508.A5E332"/>
<feature type="region of interest" description="Disordered" evidence="5">
    <location>
        <begin position="196"/>
        <end position="305"/>
    </location>
</feature>
<dbReference type="GO" id="GO:0016020">
    <property type="term" value="C:membrane"/>
    <property type="evidence" value="ECO:0007669"/>
    <property type="project" value="UniProtKB-SubCell"/>
</dbReference>
<sequence>MALAKPLISTLLRGFQFLFAIISLALAGSVLSDLGFNWDRMSYVVAVGVLNIVYFFYILIVVPFGLNGQSPSLVILIGESIFMIFYLAAWAATADGFPTHCGRYSAFDYYNYNGFDSSTCRAYQAVLPFTLFNWFLFIASLVLFILYTLVPQVKTFGFNNTIGLTNFHFGAIFSDNEGLSRKRWFGTWGKTKRAEDVDEEKVVGNGTIQQDSETNYQTQDSLAPGEGGGAAYTTTTNYQTQDPVANAPGTDTSANLNENENSNSNSNDNTRFTTVDGAIAHERPQEGYITHPSTHSSPSDDLDNK</sequence>
<dbReference type="EMBL" id="CH981528">
    <property type="protein sequence ID" value="EDK45840.1"/>
    <property type="molecule type" value="Genomic_DNA"/>
</dbReference>
<name>A5E332_LODEL</name>
<dbReference type="HOGENOM" id="CLU_912385_0_0_1"/>
<dbReference type="KEGG" id="lel:PVL30_004840"/>
<organism evidence="8 9">
    <name type="scientific">Lodderomyces elongisporus (strain ATCC 11503 / CBS 2605 / JCM 1781 / NBRC 1676 / NRRL YB-4239)</name>
    <name type="common">Yeast</name>
    <name type="synonym">Saccharomyces elongisporus</name>
    <dbReference type="NCBI Taxonomy" id="379508"/>
    <lineage>
        <taxon>Eukaryota</taxon>
        <taxon>Fungi</taxon>
        <taxon>Dikarya</taxon>
        <taxon>Ascomycota</taxon>
        <taxon>Saccharomycotina</taxon>
        <taxon>Pichiomycetes</taxon>
        <taxon>Debaryomycetaceae</taxon>
        <taxon>Candida/Lodderomyces clade</taxon>
        <taxon>Lodderomyces</taxon>
    </lineage>
</organism>
<feature type="transmembrane region" description="Helical" evidence="6">
    <location>
        <begin position="43"/>
        <end position="66"/>
    </location>
</feature>
<dbReference type="GeneID" id="5231843"/>
<evidence type="ECO:0000256" key="1">
    <source>
        <dbReference type="ARBA" id="ARBA00004141"/>
    </source>
</evidence>
<accession>A5E332</accession>
<keyword evidence="4 6" id="KW-0472">Membrane</keyword>
<feature type="domain" description="MARVEL" evidence="7">
    <location>
        <begin position="9"/>
        <end position="143"/>
    </location>
</feature>
<feature type="transmembrane region" description="Helical" evidence="6">
    <location>
        <begin position="131"/>
        <end position="150"/>
    </location>
</feature>
<evidence type="ECO:0000256" key="2">
    <source>
        <dbReference type="ARBA" id="ARBA00022692"/>
    </source>
</evidence>
<feature type="compositionally biased region" description="Low complexity" evidence="5">
    <location>
        <begin position="253"/>
        <end position="269"/>
    </location>
</feature>
<evidence type="ECO:0000256" key="6">
    <source>
        <dbReference type="SAM" id="Phobius"/>
    </source>
</evidence>
<proteinExistence type="predicted"/>
<dbReference type="Proteomes" id="UP000001996">
    <property type="component" value="Unassembled WGS sequence"/>
</dbReference>
<comment type="subcellular location">
    <subcellularLocation>
        <location evidence="1">Membrane</location>
        <topology evidence="1">Multi-pass membrane protein</topology>
    </subcellularLocation>
</comment>
<dbReference type="PANTHER" id="PTHR37451:SF1">
    <property type="entry name" value="MARVEL DOMAIN-CONTAINING PROTEIN"/>
    <property type="match status" value="1"/>
</dbReference>
<evidence type="ECO:0000313" key="9">
    <source>
        <dbReference type="Proteomes" id="UP000001996"/>
    </source>
</evidence>
<dbReference type="OrthoDB" id="2117453at2759"/>
<feature type="transmembrane region" description="Helical" evidence="6">
    <location>
        <begin position="73"/>
        <end position="92"/>
    </location>
</feature>
<keyword evidence="2 6" id="KW-0812">Transmembrane</keyword>
<dbReference type="TCDB" id="9.A.27.1.5">
    <property type="family name" value="the non-classical protein exporter (ncpe) family"/>
</dbReference>
<evidence type="ECO:0000256" key="3">
    <source>
        <dbReference type="ARBA" id="ARBA00022989"/>
    </source>
</evidence>
<gene>
    <name evidence="8" type="ORF">LELG_04019</name>
</gene>
<dbReference type="Pfam" id="PF01284">
    <property type="entry name" value="MARVEL"/>
    <property type="match status" value="1"/>
</dbReference>
<dbReference type="InParanoid" id="A5E332"/>
<evidence type="ECO:0000256" key="4">
    <source>
        <dbReference type="ARBA" id="ARBA00023136"/>
    </source>
</evidence>
<dbReference type="FunCoup" id="A5E332">
    <property type="interactions" value="13"/>
</dbReference>
<evidence type="ECO:0000256" key="5">
    <source>
        <dbReference type="SAM" id="MobiDB-lite"/>
    </source>
</evidence>
<dbReference type="eggNOG" id="ENOG502S522">
    <property type="taxonomic scope" value="Eukaryota"/>
</dbReference>
<dbReference type="PANTHER" id="PTHR37451">
    <property type="entry name" value="MARVEL DOMAIN"/>
    <property type="match status" value="1"/>
</dbReference>
<dbReference type="InterPro" id="IPR008253">
    <property type="entry name" value="Marvel"/>
</dbReference>
<evidence type="ECO:0000259" key="7">
    <source>
        <dbReference type="Pfam" id="PF01284"/>
    </source>
</evidence>
<protein>
    <recommendedName>
        <fullName evidence="7">MARVEL domain-containing protein</fullName>
    </recommendedName>
</protein>
<feature type="compositionally biased region" description="Polar residues" evidence="5">
    <location>
        <begin position="206"/>
        <end position="221"/>
    </location>
</feature>